<reference evidence="2" key="1">
    <citation type="submission" date="2007-03" db="EMBL/GenBank/DDBJ databases">
        <title>Annotation of Culex pipiens quinquefasciatus.</title>
        <authorList>
            <consortium name="The Broad Institute Genome Sequencing Platform"/>
            <person name="Atkinson P.W."/>
            <person name="Hemingway J."/>
            <person name="Christensen B.M."/>
            <person name="Higgs S."/>
            <person name="Kodira C."/>
            <person name="Hannick L."/>
            <person name="Megy K."/>
            <person name="O'Leary S."/>
            <person name="Pearson M."/>
            <person name="Haas B.J."/>
            <person name="Mauceli E."/>
            <person name="Wortman J.R."/>
            <person name="Lee N.H."/>
            <person name="Guigo R."/>
            <person name="Stanke M."/>
            <person name="Alvarado L."/>
            <person name="Amedeo P."/>
            <person name="Antoine C.H."/>
            <person name="Arensburger P."/>
            <person name="Bidwell S.L."/>
            <person name="Crawford M."/>
            <person name="Camaro F."/>
            <person name="Devon K."/>
            <person name="Engels R."/>
            <person name="Hammond M."/>
            <person name="Howarth C."/>
            <person name="Koehrsen M."/>
            <person name="Lawson D."/>
            <person name="Montgomery P."/>
            <person name="Nene V."/>
            <person name="Nusbaum C."/>
            <person name="Puiu D."/>
            <person name="Romero-Severson J."/>
            <person name="Severson D.W."/>
            <person name="Shumway M."/>
            <person name="Sisk P."/>
            <person name="Stolte C."/>
            <person name="Zeng Q."/>
            <person name="Eisenstadt E."/>
            <person name="Fraser-Liggett C."/>
            <person name="Strausberg R."/>
            <person name="Galagan J."/>
            <person name="Birren B."/>
            <person name="Collins F.H."/>
        </authorList>
    </citation>
    <scope>NUCLEOTIDE SEQUENCE [LARGE SCALE GENOMIC DNA]</scope>
    <source>
        <strain evidence="2">JHB</strain>
    </source>
</reference>
<gene>
    <name evidence="3" type="primary">6034300</name>
    <name evidence="2" type="ORF">CpipJ_CPIJ003217</name>
</gene>
<dbReference type="Proteomes" id="UP000002320">
    <property type="component" value="Unassembled WGS sequence"/>
</dbReference>
<reference evidence="3" key="2">
    <citation type="submission" date="2021-02" db="UniProtKB">
        <authorList>
            <consortium name="EnsemblMetazoa"/>
        </authorList>
    </citation>
    <scope>IDENTIFICATION</scope>
    <source>
        <strain evidence="3">JHB</strain>
    </source>
</reference>
<dbReference type="VEuPathDB" id="VectorBase:CPIJ003217"/>
<dbReference type="InterPro" id="IPR032675">
    <property type="entry name" value="LRR_dom_sf"/>
</dbReference>
<dbReference type="EnsemblMetazoa" id="CPIJ003217-RA">
    <property type="protein sequence ID" value="CPIJ003217-PA"/>
    <property type="gene ID" value="CPIJ003217"/>
</dbReference>
<dbReference type="InParanoid" id="B0W7A4"/>
<evidence type="ECO:0000313" key="4">
    <source>
        <dbReference type="Proteomes" id="UP000002320"/>
    </source>
</evidence>
<dbReference type="HOGENOM" id="CLU_030454_0_0_1"/>
<protein>
    <recommendedName>
        <fullName evidence="1">F-box domain-containing protein</fullName>
    </recommendedName>
</protein>
<feature type="domain" description="F-box" evidence="1">
    <location>
        <begin position="71"/>
        <end position="106"/>
    </location>
</feature>
<dbReference type="PANTHER" id="PTHR13318">
    <property type="entry name" value="PARTNER OF PAIRED, ISOFORM B-RELATED"/>
    <property type="match status" value="1"/>
</dbReference>
<dbReference type="VEuPathDB" id="VectorBase:CQUJHB008741"/>
<evidence type="ECO:0000313" key="3">
    <source>
        <dbReference type="EnsemblMetazoa" id="CPIJ003217-PA"/>
    </source>
</evidence>
<evidence type="ECO:0000259" key="1">
    <source>
        <dbReference type="Pfam" id="PF12937"/>
    </source>
</evidence>
<sequence>MSPHRNIPGASGHSSPASFCSNLGVRRLEWGEHPNLFYYKEPSTPVFELTTFGLRVQPPPAIPPDAMNHILPDEILRQTFEQFLTPFQLKSVRLVCRDWNRLVCDSAKLLDRYRITVPAGGDALGGWQHVTTSRYTTVQVWNLTVGMVPSVPLATTIRILRLVNPWITARQLVGMLGCLPNLVHLGVVAVDNFNYELYETMPAVHLDSLESLNLNLGVKDEFLCIFQGICPRLKGLQVNMVIKKYLEAPYGTKLLEFIRSTRNTLVDVWFNGIEFREESLLRDIAAIEGLKLKDVTLTNSFIRPSDIVHLCQSQTSIEALKLPACNIGSEILTLIATHLPNLNELKVQTEIVALQHILSNLPRLQSLMMRYAGQFNEILNLSAWQNPHLLHLNLDGFFLTSTTLLTFFKRSPNIQTLKLYFHSTTCAYDLFVVAGQLKELRRLTVSFTGLAPTPIHFMDISLSPFRKLRQLEIFGELYCDVLGELLENCPLLQDLNLTRCLITDDDMLLLVPFMKNLTKLSFGYLQAVGVSSYQLVMQRCPKLETFTIANCPLFGHFVPQQSSVRVNYQPYFHTSY</sequence>
<dbReference type="InterPro" id="IPR001810">
    <property type="entry name" value="F-box_dom"/>
</dbReference>
<name>B0W7A4_CULQU</name>
<organism>
    <name type="scientific">Culex quinquefasciatus</name>
    <name type="common">Southern house mosquito</name>
    <name type="synonym">Culex pungens</name>
    <dbReference type="NCBI Taxonomy" id="7176"/>
    <lineage>
        <taxon>Eukaryota</taxon>
        <taxon>Metazoa</taxon>
        <taxon>Ecdysozoa</taxon>
        <taxon>Arthropoda</taxon>
        <taxon>Hexapoda</taxon>
        <taxon>Insecta</taxon>
        <taxon>Pterygota</taxon>
        <taxon>Neoptera</taxon>
        <taxon>Endopterygota</taxon>
        <taxon>Diptera</taxon>
        <taxon>Nematocera</taxon>
        <taxon>Culicoidea</taxon>
        <taxon>Culicidae</taxon>
        <taxon>Culicinae</taxon>
        <taxon>Culicini</taxon>
        <taxon>Culex</taxon>
        <taxon>Culex</taxon>
    </lineage>
</organism>
<keyword evidence="4" id="KW-1185">Reference proteome</keyword>
<evidence type="ECO:0000313" key="2">
    <source>
        <dbReference type="EMBL" id="EDS37819.1"/>
    </source>
</evidence>
<dbReference type="eggNOG" id="KOG1947">
    <property type="taxonomic scope" value="Eukaryota"/>
</dbReference>
<dbReference type="GO" id="GO:0031146">
    <property type="term" value="P:SCF-dependent proteasomal ubiquitin-dependent protein catabolic process"/>
    <property type="evidence" value="ECO:0007669"/>
    <property type="project" value="TreeGrafter"/>
</dbReference>
<dbReference type="KEGG" id="cqu:CpipJ_CPIJ003217"/>
<dbReference type="Gene3D" id="3.80.10.10">
    <property type="entry name" value="Ribonuclease Inhibitor"/>
    <property type="match status" value="2"/>
</dbReference>
<dbReference type="SUPFAM" id="SSF81383">
    <property type="entry name" value="F-box domain"/>
    <property type="match status" value="1"/>
</dbReference>
<accession>B0W7A4</accession>
<dbReference type="Pfam" id="PF12937">
    <property type="entry name" value="F-box-like"/>
    <property type="match status" value="1"/>
</dbReference>
<dbReference type="AlphaFoldDB" id="B0W7A4"/>
<dbReference type="EMBL" id="DS231853">
    <property type="protein sequence ID" value="EDS37819.1"/>
    <property type="molecule type" value="Genomic_DNA"/>
</dbReference>
<dbReference type="SUPFAM" id="SSF52047">
    <property type="entry name" value="RNI-like"/>
    <property type="match status" value="2"/>
</dbReference>
<dbReference type="GO" id="GO:0019005">
    <property type="term" value="C:SCF ubiquitin ligase complex"/>
    <property type="evidence" value="ECO:0007669"/>
    <property type="project" value="TreeGrafter"/>
</dbReference>
<dbReference type="InterPro" id="IPR036047">
    <property type="entry name" value="F-box-like_dom_sf"/>
</dbReference>
<proteinExistence type="predicted"/>